<reference evidence="3" key="1">
    <citation type="submission" date="2022-11" db="UniProtKB">
        <authorList>
            <consortium name="WormBaseParasite"/>
        </authorList>
    </citation>
    <scope>IDENTIFICATION</scope>
</reference>
<feature type="compositionally biased region" description="Basic residues" evidence="1">
    <location>
        <begin position="81"/>
        <end position="111"/>
    </location>
</feature>
<evidence type="ECO:0000313" key="2">
    <source>
        <dbReference type="Proteomes" id="UP000887572"/>
    </source>
</evidence>
<accession>A0A914H8E8</accession>
<keyword evidence="2" id="KW-1185">Reference proteome</keyword>
<evidence type="ECO:0000313" key="3">
    <source>
        <dbReference type="WBParaSite" id="Gr19_v10_g14691.t1"/>
    </source>
</evidence>
<protein>
    <submittedName>
        <fullName evidence="3">Uncharacterized protein</fullName>
    </submittedName>
</protein>
<feature type="region of interest" description="Disordered" evidence="1">
    <location>
        <begin position="25"/>
        <end position="119"/>
    </location>
</feature>
<evidence type="ECO:0000256" key="1">
    <source>
        <dbReference type="SAM" id="MobiDB-lite"/>
    </source>
</evidence>
<feature type="compositionally biased region" description="Polar residues" evidence="1">
    <location>
        <begin position="52"/>
        <end position="61"/>
    </location>
</feature>
<proteinExistence type="predicted"/>
<dbReference type="WBParaSite" id="Gr19_v10_g14691.t1">
    <property type="protein sequence ID" value="Gr19_v10_g14691.t1"/>
    <property type="gene ID" value="Gr19_v10_g14691"/>
</dbReference>
<organism evidence="2 3">
    <name type="scientific">Globodera rostochiensis</name>
    <name type="common">Golden nematode worm</name>
    <name type="synonym">Heterodera rostochiensis</name>
    <dbReference type="NCBI Taxonomy" id="31243"/>
    <lineage>
        <taxon>Eukaryota</taxon>
        <taxon>Metazoa</taxon>
        <taxon>Ecdysozoa</taxon>
        <taxon>Nematoda</taxon>
        <taxon>Chromadorea</taxon>
        <taxon>Rhabditida</taxon>
        <taxon>Tylenchina</taxon>
        <taxon>Tylenchomorpha</taxon>
        <taxon>Tylenchoidea</taxon>
        <taxon>Heteroderidae</taxon>
        <taxon>Heteroderinae</taxon>
        <taxon>Globodera</taxon>
    </lineage>
</organism>
<dbReference type="Proteomes" id="UP000887572">
    <property type="component" value="Unplaced"/>
</dbReference>
<dbReference type="AlphaFoldDB" id="A0A914H8E8"/>
<sequence>MPPQHHRHLRMRKMWQATEKVGCASRLRRLEQPSSNRKNQNARELFRRQCRRTSTQPLHQLSKSRARKTKPPSSSSSSSSSHHHHHHHHQHQDHHPQHHHRNQHHRHHHPHLTVDFDNIRCKTQTQRKTETLASQ</sequence>
<name>A0A914H8E8_GLORO</name>
<feature type="compositionally biased region" description="Low complexity" evidence="1">
    <location>
        <begin position="71"/>
        <end position="80"/>
    </location>
</feature>